<accession>T2M5E4</accession>
<dbReference type="PANTHER" id="PTHR46355">
    <property type="entry name" value="UPF0428 PROTEIN CXORF56"/>
    <property type="match status" value="1"/>
</dbReference>
<dbReference type="GO" id="GO:0090158">
    <property type="term" value="P:endoplasmic reticulum membrane organization"/>
    <property type="evidence" value="ECO:0007669"/>
    <property type="project" value="TreeGrafter"/>
</dbReference>
<reference evidence="4" key="1">
    <citation type="journal article" date="2013" name="Genome Biol. Evol.">
        <title>Punctuated emergences of genetic and phenotypic innovations in eumetazoan, bilaterian, euteleostome, and hominidae ancestors.</title>
        <authorList>
            <person name="Wenger Y."/>
            <person name="Galliot B."/>
        </authorList>
    </citation>
    <scope>NUCLEOTIDE SEQUENCE</scope>
    <source>
        <tissue evidence="4">Whole animals</tissue>
    </source>
</reference>
<sequence length="216" mass="24375">MPKVISRSIIVSDSRDKEEYTDTNESLVPYFCLCGQVALILDCDLDKLPLRPLDDSRVVDGNHHAHKLRCEESEIVYIKREKGLEKQHRYKCKRCGLLLFYRHEKKTKVTFIVDGAIAKAKADPSDPAPLAKPVPKKKIMVKKHTKEMGKFGSVTVSTVDEEEEEVEAAEIASSYAQNARIISAQLEKRKTAQQRAVDTELAVNKAKKPRGTLIDQ</sequence>
<dbReference type="EMBL" id="HAAD01001122">
    <property type="protein sequence ID" value="CDG67354.1"/>
    <property type="molecule type" value="mRNA"/>
</dbReference>
<dbReference type="GO" id="GO:0006888">
    <property type="term" value="P:endoplasmic reticulum to Golgi vesicle-mediated transport"/>
    <property type="evidence" value="ECO:0007669"/>
    <property type="project" value="TreeGrafter"/>
</dbReference>
<comment type="similarity">
    <text evidence="1">Belongs to the STEEP1 family.</text>
</comment>
<dbReference type="PANTHER" id="PTHR46355:SF1">
    <property type="entry name" value="STING ER EXIT PROTEIN"/>
    <property type="match status" value="1"/>
</dbReference>
<gene>
    <name evidence="4" type="primary">CXorf56</name>
</gene>
<dbReference type="OrthoDB" id="418131at2759"/>
<proteinExistence type="evidence at transcript level"/>
<dbReference type="InterPro" id="IPR057965">
    <property type="entry name" value="STEEP1_dom"/>
</dbReference>
<dbReference type="AlphaFoldDB" id="T2M5E4"/>
<evidence type="ECO:0000256" key="2">
    <source>
        <dbReference type="ARBA" id="ARBA00024237"/>
    </source>
</evidence>
<evidence type="ECO:0000259" key="3">
    <source>
        <dbReference type="Pfam" id="PF25809"/>
    </source>
</evidence>
<evidence type="ECO:0000256" key="1">
    <source>
        <dbReference type="ARBA" id="ARBA00024205"/>
    </source>
</evidence>
<name>T2M5E4_HYDVU</name>
<evidence type="ECO:0000313" key="4">
    <source>
        <dbReference type="EMBL" id="CDG67354.1"/>
    </source>
</evidence>
<protein>
    <recommendedName>
        <fullName evidence="2">STING ER exit protein</fullName>
    </recommendedName>
</protein>
<dbReference type="InterPro" id="IPR029704">
    <property type="entry name" value="STEEP-like"/>
</dbReference>
<dbReference type="Pfam" id="PF25809">
    <property type="entry name" value="STEEP1"/>
    <property type="match status" value="1"/>
</dbReference>
<feature type="domain" description="STEEP1" evidence="3">
    <location>
        <begin position="23"/>
        <end position="122"/>
    </location>
</feature>
<dbReference type="GO" id="GO:0005737">
    <property type="term" value="C:cytoplasm"/>
    <property type="evidence" value="ECO:0007669"/>
    <property type="project" value="GOC"/>
</dbReference>
<organism evidence="4">
    <name type="scientific">Hydra vulgaris</name>
    <name type="common">Hydra</name>
    <name type="synonym">Hydra attenuata</name>
    <dbReference type="NCBI Taxonomy" id="6087"/>
    <lineage>
        <taxon>Eukaryota</taxon>
        <taxon>Metazoa</taxon>
        <taxon>Cnidaria</taxon>
        <taxon>Hydrozoa</taxon>
        <taxon>Hydroidolina</taxon>
        <taxon>Anthoathecata</taxon>
        <taxon>Aplanulata</taxon>
        <taxon>Hydridae</taxon>
        <taxon>Hydra</taxon>
    </lineage>
</organism>